<evidence type="ECO:0000313" key="1">
    <source>
        <dbReference type="EMBL" id="NMN97535.1"/>
    </source>
</evidence>
<name>A0A848KFG8_9NOCA</name>
<keyword evidence="2" id="KW-1185">Reference proteome</keyword>
<evidence type="ECO:0000313" key="2">
    <source>
        <dbReference type="Proteomes" id="UP000535543"/>
    </source>
</evidence>
<reference evidence="1 2" key="2">
    <citation type="submission" date="2020-06" db="EMBL/GenBank/DDBJ databases">
        <title>Antribacter stalactiti gen. nov., sp. nov., a new member of the family Nacardiaceae isolated from a cave.</title>
        <authorList>
            <person name="Kim I.S."/>
        </authorList>
    </citation>
    <scope>NUCLEOTIDE SEQUENCE [LARGE SCALE GENOMIC DNA]</scope>
    <source>
        <strain evidence="1 2">YC2-7</strain>
    </source>
</reference>
<dbReference type="AlphaFoldDB" id="A0A848KFG8"/>
<organism evidence="1 2">
    <name type="scientific">Antrihabitans stalactiti</name>
    <dbReference type="NCBI Taxonomy" id="2584121"/>
    <lineage>
        <taxon>Bacteria</taxon>
        <taxon>Bacillati</taxon>
        <taxon>Actinomycetota</taxon>
        <taxon>Actinomycetes</taxon>
        <taxon>Mycobacteriales</taxon>
        <taxon>Nocardiaceae</taxon>
        <taxon>Antrihabitans</taxon>
    </lineage>
</organism>
<dbReference type="RefSeq" id="WP_169590454.1">
    <property type="nucleotide sequence ID" value="NZ_VCQU01000007.1"/>
</dbReference>
<comment type="caution">
    <text evidence="1">The sequence shown here is derived from an EMBL/GenBank/DDBJ whole genome shotgun (WGS) entry which is preliminary data.</text>
</comment>
<proteinExistence type="predicted"/>
<dbReference type="EMBL" id="VCQU01000007">
    <property type="protein sequence ID" value="NMN97535.1"/>
    <property type="molecule type" value="Genomic_DNA"/>
</dbReference>
<protein>
    <submittedName>
        <fullName evidence="1">Uncharacterized protein</fullName>
    </submittedName>
</protein>
<accession>A0A848KFG8</accession>
<dbReference type="Proteomes" id="UP000535543">
    <property type="component" value="Unassembled WGS sequence"/>
</dbReference>
<gene>
    <name evidence="1" type="ORF">FGL95_21085</name>
</gene>
<reference evidence="1 2" key="1">
    <citation type="submission" date="2019-05" db="EMBL/GenBank/DDBJ databases">
        <authorList>
            <person name="Lee S.D."/>
        </authorList>
    </citation>
    <scope>NUCLEOTIDE SEQUENCE [LARGE SCALE GENOMIC DNA]</scope>
    <source>
        <strain evidence="1 2">YC2-7</strain>
    </source>
</reference>
<sequence length="87" mass="9653">MTILDPIPTAAEADLAEQAAQVVDSDDPDIDYPHQTHRTRIFDIDDPDCIDVTSPTATNDAHQVAAVWPDPSPLDAWWHHVMTHTGR</sequence>